<dbReference type="AlphaFoldDB" id="A0AAV4SQ67"/>
<accession>A0AAV4SQ67</accession>
<dbReference type="Proteomes" id="UP001054945">
    <property type="component" value="Unassembled WGS sequence"/>
</dbReference>
<keyword evidence="3" id="KW-1185">Reference proteome</keyword>
<feature type="compositionally biased region" description="Basic and acidic residues" evidence="1">
    <location>
        <begin position="37"/>
        <end position="48"/>
    </location>
</feature>
<protein>
    <submittedName>
        <fullName evidence="2">Uncharacterized protein</fullName>
    </submittedName>
</protein>
<feature type="region of interest" description="Disordered" evidence="1">
    <location>
        <begin position="21"/>
        <end position="103"/>
    </location>
</feature>
<reference evidence="2 3" key="1">
    <citation type="submission" date="2021-06" db="EMBL/GenBank/DDBJ databases">
        <title>Caerostris extrusa draft genome.</title>
        <authorList>
            <person name="Kono N."/>
            <person name="Arakawa K."/>
        </authorList>
    </citation>
    <scope>NUCLEOTIDE SEQUENCE [LARGE SCALE GENOMIC DNA]</scope>
</reference>
<name>A0AAV4SQ67_CAEEX</name>
<dbReference type="EMBL" id="BPLR01009858">
    <property type="protein sequence ID" value="GIY35109.1"/>
    <property type="molecule type" value="Genomic_DNA"/>
</dbReference>
<evidence type="ECO:0000313" key="3">
    <source>
        <dbReference type="Proteomes" id="UP001054945"/>
    </source>
</evidence>
<sequence>MLCYCFNRPNLIRTDSKVDVLHGRGWGRGGEQTTRGGLERERKKGEKKGIKKNKKREKEEGIDEVADGNSSQNLHEDPSLHLQPKSIPTDKKRSCVHGGGEGRGFEIRKRVGEGGEVFF</sequence>
<organism evidence="2 3">
    <name type="scientific">Caerostris extrusa</name>
    <name type="common">Bark spider</name>
    <name type="synonym">Caerostris bankana</name>
    <dbReference type="NCBI Taxonomy" id="172846"/>
    <lineage>
        <taxon>Eukaryota</taxon>
        <taxon>Metazoa</taxon>
        <taxon>Ecdysozoa</taxon>
        <taxon>Arthropoda</taxon>
        <taxon>Chelicerata</taxon>
        <taxon>Arachnida</taxon>
        <taxon>Araneae</taxon>
        <taxon>Araneomorphae</taxon>
        <taxon>Entelegynae</taxon>
        <taxon>Araneoidea</taxon>
        <taxon>Araneidae</taxon>
        <taxon>Caerostris</taxon>
    </lineage>
</organism>
<comment type="caution">
    <text evidence="2">The sequence shown here is derived from an EMBL/GenBank/DDBJ whole genome shotgun (WGS) entry which is preliminary data.</text>
</comment>
<proteinExistence type="predicted"/>
<gene>
    <name evidence="2" type="ORF">CEXT_152081</name>
</gene>
<evidence type="ECO:0000313" key="2">
    <source>
        <dbReference type="EMBL" id="GIY35109.1"/>
    </source>
</evidence>
<evidence type="ECO:0000256" key="1">
    <source>
        <dbReference type="SAM" id="MobiDB-lite"/>
    </source>
</evidence>